<proteinExistence type="predicted"/>
<feature type="signal peptide" evidence="3">
    <location>
        <begin position="1"/>
        <end position="23"/>
    </location>
</feature>
<evidence type="ECO:0000259" key="4">
    <source>
        <dbReference type="PROSITE" id="PS51406"/>
    </source>
</evidence>
<accession>A0AAV4J541</accession>
<dbReference type="InterPro" id="IPR020837">
    <property type="entry name" value="Fibrinogen_CS"/>
</dbReference>
<name>A0AAV4J541_9GAST</name>
<dbReference type="CDD" id="cd00087">
    <property type="entry name" value="FReD"/>
    <property type="match status" value="1"/>
</dbReference>
<evidence type="ECO:0000256" key="3">
    <source>
        <dbReference type="SAM" id="SignalP"/>
    </source>
</evidence>
<feature type="chain" id="PRO_5043876048" evidence="3">
    <location>
        <begin position="24"/>
        <end position="630"/>
    </location>
</feature>
<dbReference type="FunFam" id="3.90.215.10:FF:000001">
    <property type="entry name" value="Tenascin isoform 1"/>
    <property type="match status" value="1"/>
</dbReference>
<dbReference type="GO" id="GO:0005615">
    <property type="term" value="C:extracellular space"/>
    <property type="evidence" value="ECO:0007669"/>
    <property type="project" value="TreeGrafter"/>
</dbReference>
<dbReference type="PROSITE" id="PS00514">
    <property type="entry name" value="FIBRINOGEN_C_1"/>
    <property type="match status" value="1"/>
</dbReference>
<feature type="coiled-coil region" evidence="2">
    <location>
        <begin position="179"/>
        <end position="206"/>
    </location>
</feature>
<dbReference type="InterPro" id="IPR036056">
    <property type="entry name" value="Fibrinogen-like_C"/>
</dbReference>
<dbReference type="InterPro" id="IPR002181">
    <property type="entry name" value="Fibrinogen_a/b/g_C_dom"/>
</dbReference>
<comment type="caution">
    <text evidence="5">The sequence shown here is derived from an EMBL/GenBank/DDBJ whole genome shotgun (WGS) entry which is preliminary data.</text>
</comment>
<dbReference type="Gene3D" id="3.90.215.10">
    <property type="entry name" value="Gamma Fibrinogen, chain A, domain 1"/>
    <property type="match status" value="1"/>
</dbReference>
<dbReference type="EMBL" id="BMAT01013642">
    <property type="protein sequence ID" value="GFS17053.1"/>
    <property type="molecule type" value="Genomic_DNA"/>
</dbReference>
<reference evidence="5 6" key="1">
    <citation type="journal article" date="2021" name="Elife">
        <title>Chloroplast acquisition without the gene transfer in kleptoplastic sea slugs, Plakobranchus ocellatus.</title>
        <authorList>
            <person name="Maeda T."/>
            <person name="Takahashi S."/>
            <person name="Yoshida T."/>
            <person name="Shimamura S."/>
            <person name="Takaki Y."/>
            <person name="Nagai Y."/>
            <person name="Toyoda A."/>
            <person name="Suzuki Y."/>
            <person name="Arimoto A."/>
            <person name="Ishii H."/>
            <person name="Satoh N."/>
            <person name="Nishiyama T."/>
            <person name="Hasebe M."/>
            <person name="Maruyama T."/>
            <person name="Minagawa J."/>
            <person name="Obokata J."/>
            <person name="Shigenobu S."/>
        </authorList>
    </citation>
    <scope>NUCLEOTIDE SEQUENCE [LARGE SCALE GENOMIC DNA]</scope>
</reference>
<evidence type="ECO:0000313" key="5">
    <source>
        <dbReference type="EMBL" id="GFS17053.1"/>
    </source>
</evidence>
<dbReference type="SMART" id="SM00186">
    <property type="entry name" value="FBG"/>
    <property type="match status" value="1"/>
</dbReference>
<feature type="domain" description="Fibrinogen C-terminal" evidence="4">
    <location>
        <begin position="414"/>
        <end position="629"/>
    </location>
</feature>
<dbReference type="PANTHER" id="PTHR19143">
    <property type="entry name" value="FIBRINOGEN/TENASCIN/ANGIOPOEITIN"/>
    <property type="match status" value="1"/>
</dbReference>
<keyword evidence="6" id="KW-1185">Reference proteome</keyword>
<dbReference type="Pfam" id="PF00147">
    <property type="entry name" value="Fibrinogen_C"/>
    <property type="match status" value="1"/>
</dbReference>
<evidence type="ECO:0000256" key="1">
    <source>
        <dbReference type="ARBA" id="ARBA00023157"/>
    </source>
</evidence>
<evidence type="ECO:0000256" key="2">
    <source>
        <dbReference type="SAM" id="Coils"/>
    </source>
</evidence>
<dbReference type="PROSITE" id="PS51406">
    <property type="entry name" value="FIBRINOGEN_C_2"/>
    <property type="match status" value="1"/>
</dbReference>
<sequence length="630" mass="71175">MGAPSPWVLWLTAFITLSSSATGLEFTFVRNKWSLPAVNSACGTLLCQENVQASTDNNIHTITKMALLKTARPEYSNGGSRQLIQLATVTSAQPKLEQVFDGIRVDGRWEGGKAASLRVELSKQMDCRAEYTCQVQGVDPQGKELVTYFSLLQQPDQVVTRLDETGLTSSLVTQLLSIVQKQEVKLAIIEKTAERLEEKMNAAESSWRSHADDLSKQYYEDARSHESTLLEKLVSMEQTFSEKLNFLEHSLQDKSLMSFQSIGDRLSLLDSKLSAVDSEAIQDKVLKAMKHQTDEYILNFANISDRTNDELSKTTSLLADINSKTIGFEQKVLENHQEVLANMTRDVNELFIRNQNVTNKEGYNLVSSLKERVDLGLQNLEADINTYTVQTSNSFYSIISELNATLVRDVGSVLTDFFMPESCQRNTPVRLHPPSTPYPVIYRNEFPGLDTPLLCDTITDGGGWIVIQRRSTGNVDFYRNWMSYKNGFGTLDDDFWLGNEKIHAITSKRKYELRVDLRFEGQSKFALYDNFSLGDEDSKYVLHVGTYSGTAGDSLTRHNGHKFSTFDKDNDIHPNSCAKMFTGAWWYDRCHSSNLNGKWRGGPHKGLKWGTFTGIESVYFSEMKIRRVDP</sequence>
<protein>
    <submittedName>
        <fullName evidence="5">Fibrinogen C domain-containing protein 1</fullName>
    </submittedName>
</protein>
<dbReference type="SUPFAM" id="SSF56496">
    <property type="entry name" value="Fibrinogen C-terminal domain-like"/>
    <property type="match status" value="1"/>
</dbReference>
<keyword evidence="2" id="KW-0175">Coiled coil</keyword>
<keyword evidence="1" id="KW-1015">Disulfide bond</keyword>
<gene>
    <name evidence="5" type="ORF">ElyMa_006812400</name>
</gene>
<dbReference type="InterPro" id="IPR014716">
    <property type="entry name" value="Fibrinogen_a/b/g_C_1"/>
</dbReference>
<evidence type="ECO:0000313" key="6">
    <source>
        <dbReference type="Proteomes" id="UP000762676"/>
    </source>
</evidence>
<dbReference type="AlphaFoldDB" id="A0AAV4J541"/>
<keyword evidence="3" id="KW-0732">Signal</keyword>
<dbReference type="Proteomes" id="UP000762676">
    <property type="component" value="Unassembled WGS sequence"/>
</dbReference>
<dbReference type="InterPro" id="IPR050373">
    <property type="entry name" value="Fibrinogen_C-term_domain"/>
</dbReference>
<organism evidence="5 6">
    <name type="scientific">Elysia marginata</name>
    <dbReference type="NCBI Taxonomy" id="1093978"/>
    <lineage>
        <taxon>Eukaryota</taxon>
        <taxon>Metazoa</taxon>
        <taxon>Spiralia</taxon>
        <taxon>Lophotrochozoa</taxon>
        <taxon>Mollusca</taxon>
        <taxon>Gastropoda</taxon>
        <taxon>Heterobranchia</taxon>
        <taxon>Euthyneura</taxon>
        <taxon>Panpulmonata</taxon>
        <taxon>Sacoglossa</taxon>
        <taxon>Placobranchoidea</taxon>
        <taxon>Plakobranchidae</taxon>
        <taxon>Elysia</taxon>
    </lineage>
</organism>